<sequence>MFLSTIGEHGLNLFSYVSIKQVYIKPVELDIIYFDFCLRLIMAILDSFYENSKI</sequence>
<accession>E6YL54</accession>
<proteinExistence type="predicted"/>
<dbReference type="AlphaFoldDB" id="E6YL54"/>
<organism evidence="1">
    <name type="scientific">Bartonella rochalimae ATCC BAA-1498</name>
    <dbReference type="NCBI Taxonomy" id="685782"/>
    <lineage>
        <taxon>Bacteria</taxon>
        <taxon>Pseudomonadati</taxon>
        <taxon>Pseudomonadota</taxon>
        <taxon>Alphaproteobacteria</taxon>
        <taxon>Hyphomicrobiales</taxon>
        <taxon>Bartonellaceae</taxon>
        <taxon>Bartonella</taxon>
    </lineage>
</organism>
<reference evidence="1" key="1">
    <citation type="journal article" date="2011" name="PLoS Genet.">
        <title>Parallel evolution of a type IV secretion system in radiating lineages of the host-restricted bacterial pathogen Bartonella.</title>
        <authorList>
            <person name="Engel P."/>
            <person name="Salzburger W."/>
            <person name="Liesch M."/>
            <person name="Chang C.C."/>
            <person name="Maruyama S."/>
            <person name="Lanz C."/>
            <person name="Calteau A."/>
            <person name="Lajus A."/>
            <person name="Medigue C."/>
            <person name="Schuster S.C."/>
            <person name="Dehio C."/>
        </authorList>
    </citation>
    <scope>NUCLEOTIDE SEQUENCE</scope>
    <source>
        <strain evidence="1">ATCC BAA-1498</strain>
    </source>
</reference>
<evidence type="ECO:0000313" key="1">
    <source>
        <dbReference type="EMBL" id="CBI77592.1"/>
    </source>
</evidence>
<protein>
    <submittedName>
        <fullName evidence="1">Uncharacterized protein</fullName>
    </submittedName>
</protein>
<dbReference type="EMBL" id="FN645457">
    <property type="protein sequence ID" value="CBI77592.1"/>
    <property type="molecule type" value="Genomic_DNA"/>
</dbReference>
<gene>
    <name evidence="1" type="ORF">BARRO_30173</name>
</gene>
<name>E6YL54_9HYPH</name>